<evidence type="ECO:0000313" key="3">
    <source>
        <dbReference type="Proteomes" id="UP000598174"/>
    </source>
</evidence>
<dbReference type="Gene3D" id="3.40.50.720">
    <property type="entry name" value="NAD(P)-binding Rossmann-like Domain"/>
    <property type="match status" value="1"/>
</dbReference>
<reference evidence="2" key="1">
    <citation type="submission" date="2021-01" db="EMBL/GenBank/DDBJ databases">
        <title>Whole genome shotgun sequence of Actinoplanes ferrugineus NBRC 15555.</title>
        <authorList>
            <person name="Komaki H."/>
            <person name="Tamura T."/>
        </authorList>
    </citation>
    <scope>NUCLEOTIDE SEQUENCE</scope>
    <source>
        <strain evidence="2">NBRC 15555</strain>
    </source>
</reference>
<protein>
    <submittedName>
        <fullName evidence="2">Oxidoreductase</fullName>
    </submittedName>
</protein>
<dbReference type="SMART" id="SM00829">
    <property type="entry name" value="PKS_ER"/>
    <property type="match status" value="1"/>
</dbReference>
<keyword evidence="3" id="KW-1185">Reference proteome</keyword>
<dbReference type="Proteomes" id="UP000598174">
    <property type="component" value="Unassembled WGS sequence"/>
</dbReference>
<dbReference type="SUPFAM" id="SSF51735">
    <property type="entry name" value="NAD(P)-binding Rossmann-fold domains"/>
    <property type="match status" value="1"/>
</dbReference>
<gene>
    <name evidence="2" type="ORF">Afe05nite_80230</name>
</gene>
<dbReference type="GO" id="GO:0016491">
    <property type="term" value="F:oxidoreductase activity"/>
    <property type="evidence" value="ECO:0007669"/>
    <property type="project" value="InterPro"/>
</dbReference>
<organism evidence="2 3">
    <name type="scientific">Paractinoplanes ferrugineus</name>
    <dbReference type="NCBI Taxonomy" id="113564"/>
    <lineage>
        <taxon>Bacteria</taxon>
        <taxon>Bacillati</taxon>
        <taxon>Actinomycetota</taxon>
        <taxon>Actinomycetes</taxon>
        <taxon>Micromonosporales</taxon>
        <taxon>Micromonosporaceae</taxon>
        <taxon>Paractinoplanes</taxon>
    </lineage>
</organism>
<dbReference type="Pfam" id="PF13602">
    <property type="entry name" value="ADH_zinc_N_2"/>
    <property type="match status" value="1"/>
</dbReference>
<evidence type="ECO:0000313" key="2">
    <source>
        <dbReference type="EMBL" id="GIE16183.1"/>
    </source>
</evidence>
<feature type="domain" description="Enoyl reductase (ER)" evidence="1">
    <location>
        <begin position="10"/>
        <end position="309"/>
    </location>
</feature>
<name>A0A919JAQ1_9ACTN</name>
<sequence>MRVMRLHEYGSSAVLHLDEAPEPVPAPGELLLRTEAIGVTLPAVRQLRGEGEQAPLPRGLGGEVAGTVLAVGAQVTGYQVGDRVTAVAFADAYADLVTVPTATASHIPGHADSVQAVALVRSGQVALATLTTANPRPDESVLVTGAASGVGHLALQLAKIRGVGRVVAAVGSAAKKNFVRDLGADEAVGYADADWGTPVDIVLDGVGGPVLPAALAALNPGGRLIYFNSGGGTVPAHALLAGSTTITGMTIRRFATTQPELYQRHDQLLWQLHATGRLRPSIHAELPLTDAAAALRIIETRTNKGKVVVRP</sequence>
<dbReference type="InterPro" id="IPR011032">
    <property type="entry name" value="GroES-like_sf"/>
</dbReference>
<dbReference type="PANTHER" id="PTHR43677">
    <property type="entry name" value="SHORT-CHAIN DEHYDROGENASE/REDUCTASE"/>
    <property type="match status" value="1"/>
</dbReference>
<accession>A0A919JAQ1</accession>
<dbReference type="AlphaFoldDB" id="A0A919JAQ1"/>
<evidence type="ECO:0000259" key="1">
    <source>
        <dbReference type="SMART" id="SM00829"/>
    </source>
</evidence>
<dbReference type="InterPro" id="IPR020843">
    <property type="entry name" value="ER"/>
</dbReference>
<dbReference type="Gene3D" id="3.90.180.10">
    <property type="entry name" value="Medium-chain alcohol dehydrogenases, catalytic domain"/>
    <property type="match status" value="1"/>
</dbReference>
<dbReference type="RefSeq" id="WP_203822526.1">
    <property type="nucleotide sequence ID" value="NZ_BAAABP010000025.1"/>
</dbReference>
<dbReference type="InterPro" id="IPR051397">
    <property type="entry name" value="Zn-ADH-like_protein"/>
</dbReference>
<dbReference type="PANTHER" id="PTHR43677:SF4">
    <property type="entry name" value="QUINONE OXIDOREDUCTASE-LIKE PROTEIN 2"/>
    <property type="match status" value="1"/>
</dbReference>
<proteinExistence type="predicted"/>
<comment type="caution">
    <text evidence="2">The sequence shown here is derived from an EMBL/GenBank/DDBJ whole genome shotgun (WGS) entry which is preliminary data.</text>
</comment>
<dbReference type="InterPro" id="IPR036291">
    <property type="entry name" value="NAD(P)-bd_dom_sf"/>
</dbReference>
<dbReference type="Pfam" id="PF08240">
    <property type="entry name" value="ADH_N"/>
    <property type="match status" value="1"/>
</dbReference>
<dbReference type="InterPro" id="IPR013154">
    <property type="entry name" value="ADH-like_N"/>
</dbReference>
<dbReference type="EMBL" id="BOMM01000079">
    <property type="protein sequence ID" value="GIE16183.1"/>
    <property type="molecule type" value="Genomic_DNA"/>
</dbReference>
<dbReference type="SUPFAM" id="SSF50129">
    <property type="entry name" value="GroES-like"/>
    <property type="match status" value="1"/>
</dbReference>